<evidence type="ECO:0000313" key="2">
    <source>
        <dbReference type="EMBL" id="PMR73058.1"/>
    </source>
</evidence>
<dbReference type="Gene3D" id="1.10.10.2910">
    <property type="match status" value="1"/>
</dbReference>
<reference evidence="2 3" key="1">
    <citation type="submission" date="2018-01" db="EMBL/GenBank/DDBJ databases">
        <title>Halomonas endophytica sp. nov., isolated from storage liquid in the stems of Populus euphratica.</title>
        <authorList>
            <person name="Chen C."/>
        </authorList>
    </citation>
    <scope>NUCLEOTIDE SEQUENCE [LARGE SCALE GENOMIC DNA]</scope>
    <source>
        <strain evidence="2 3">MC28</strain>
    </source>
</reference>
<dbReference type="PANTHER" id="PTHR43236:SF1">
    <property type="entry name" value="BLL7220 PROTEIN"/>
    <property type="match status" value="1"/>
</dbReference>
<organism evidence="2 3">
    <name type="scientific">Billgrantia endophytica</name>
    <dbReference type="NCBI Taxonomy" id="2033802"/>
    <lineage>
        <taxon>Bacteria</taxon>
        <taxon>Pseudomonadati</taxon>
        <taxon>Pseudomonadota</taxon>
        <taxon>Gammaproteobacteria</taxon>
        <taxon>Oceanospirillales</taxon>
        <taxon>Halomonadaceae</taxon>
        <taxon>Billgrantia</taxon>
    </lineage>
</organism>
<dbReference type="Pfam" id="PF06114">
    <property type="entry name" value="Peptidase_M78"/>
    <property type="match status" value="1"/>
</dbReference>
<name>A0A2N7TXZ3_9GAMM</name>
<evidence type="ECO:0000259" key="1">
    <source>
        <dbReference type="Pfam" id="PF06114"/>
    </source>
</evidence>
<dbReference type="RefSeq" id="WP_102654955.1">
    <property type="nucleotide sequence ID" value="NZ_PNRF01000038.1"/>
</dbReference>
<dbReference type="InterPro" id="IPR052345">
    <property type="entry name" value="Rad_response_metalloprotease"/>
</dbReference>
<dbReference type="EMBL" id="PNRF01000038">
    <property type="protein sequence ID" value="PMR73058.1"/>
    <property type="molecule type" value="Genomic_DNA"/>
</dbReference>
<dbReference type="PANTHER" id="PTHR43236">
    <property type="entry name" value="ANTITOXIN HIGA1"/>
    <property type="match status" value="1"/>
</dbReference>
<dbReference type="InterPro" id="IPR010359">
    <property type="entry name" value="IrrE_HExxH"/>
</dbReference>
<gene>
    <name evidence="2" type="ORF">C1H69_18945</name>
</gene>
<feature type="domain" description="IrrE N-terminal-like" evidence="1">
    <location>
        <begin position="120"/>
        <end position="206"/>
    </location>
</feature>
<dbReference type="OrthoDB" id="9794834at2"/>
<evidence type="ECO:0000313" key="3">
    <source>
        <dbReference type="Proteomes" id="UP000235803"/>
    </source>
</evidence>
<protein>
    <recommendedName>
        <fullName evidence="1">IrrE N-terminal-like domain-containing protein</fullName>
    </recommendedName>
</protein>
<comment type="caution">
    <text evidence="2">The sequence shown here is derived from an EMBL/GenBank/DDBJ whole genome shotgun (WGS) entry which is preliminary data.</text>
</comment>
<keyword evidence="3" id="KW-1185">Reference proteome</keyword>
<proteinExistence type="predicted"/>
<dbReference type="AlphaFoldDB" id="A0A2N7TXZ3"/>
<accession>A0A2N7TXZ3</accession>
<dbReference type="Proteomes" id="UP000235803">
    <property type="component" value="Unassembled WGS sequence"/>
</dbReference>
<sequence length="228" mass="25702">MTRHHLSVEQIAQVIQRLRQAPSTGKQPFSEFIEETSLRLQQLENEPPFEQGYQLARWLREQLNLQNDERFDPEALLVEEGVAIDKLLLESTKIDAIACWGTIDPLILLNMNEDARVATANGRRSTLAHEICHLLIDRNRALPVAEVLGGEVDSESEKRANAFAAELLLPQAHATSIYRTSPNLSEAVEKLAGTHQVSRQLVAYQLYNATDVMPEDDRIALRNFGVRV</sequence>